<comment type="caution">
    <text evidence="4">The sequence shown here is derived from an EMBL/GenBank/DDBJ whole genome shotgun (WGS) entry which is preliminary data.</text>
</comment>
<dbReference type="InterPro" id="IPR011006">
    <property type="entry name" value="CheY-like_superfamily"/>
</dbReference>
<evidence type="ECO:0000313" key="5">
    <source>
        <dbReference type="Proteomes" id="UP001596353"/>
    </source>
</evidence>
<dbReference type="EMBL" id="JBHSWG010000001">
    <property type="protein sequence ID" value="MFC6758378.1"/>
    <property type="molecule type" value="Genomic_DNA"/>
</dbReference>
<evidence type="ECO:0000256" key="1">
    <source>
        <dbReference type="ARBA" id="ARBA00022801"/>
    </source>
</evidence>
<dbReference type="InterPro" id="IPR036457">
    <property type="entry name" value="PPM-type-like_dom_sf"/>
</dbReference>
<dbReference type="Proteomes" id="UP001596353">
    <property type="component" value="Unassembled WGS sequence"/>
</dbReference>
<sequence length="426" mass="46505">MRKFTAARHPETLADNPVAKTRILVVDDSRLQRRLLTGSLVKWGYEVIEAASGKEALQLCADNLPDLILSDWMMPGMTGLEFCRALRDLPGEQFAYFILLTSKKEKEEVAVGLHSGADDFLSKPVDNAELRARITAGERIINTQRQLCRSNQMIRDTLAELQGLYDSLDKDLLEAKKLQQSLLPERHRVFRGGTLSLLLRSSGHVGGDLVGFFEAGPRKLGLFGIDVSGHGISSALMTARLAGYLSASSPGQNVALIPDGEDSFVARPPAQAIQAINELVLNEMETEHYFTLMLAIVDLDSGLVQIAQAGHPHPVVRRRNGDIEQFGTGGFPVGLISGVSFQQFEVQMHPGDRLLILSDGFTECPDQTGQMLGEAGLEEIIASLGDMHDEAFLSGLLWKLSEFAGAIDFSDDLSGIMFQFNGDAPL</sequence>
<name>A0ABW2B0G3_9RHOB</name>
<organism evidence="4 5">
    <name type="scientific">Sulfitobacter porphyrae</name>
    <dbReference type="NCBI Taxonomy" id="1246864"/>
    <lineage>
        <taxon>Bacteria</taxon>
        <taxon>Pseudomonadati</taxon>
        <taxon>Pseudomonadota</taxon>
        <taxon>Alphaproteobacteria</taxon>
        <taxon>Rhodobacterales</taxon>
        <taxon>Roseobacteraceae</taxon>
        <taxon>Sulfitobacter</taxon>
    </lineage>
</organism>
<keyword evidence="5" id="KW-1185">Reference proteome</keyword>
<feature type="domain" description="Response regulatory" evidence="3">
    <location>
        <begin position="22"/>
        <end position="138"/>
    </location>
</feature>
<dbReference type="PANTHER" id="PTHR43156">
    <property type="entry name" value="STAGE II SPORULATION PROTEIN E-RELATED"/>
    <property type="match status" value="1"/>
</dbReference>
<reference evidence="5" key="1">
    <citation type="journal article" date="2019" name="Int. J. Syst. Evol. Microbiol.">
        <title>The Global Catalogue of Microorganisms (GCM) 10K type strain sequencing project: providing services to taxonomists for standard genome sequencing and annotation.</title>
        <authorList>
            <consortium name="The Broad Institute Genomics Platform"/>
            <consortium name="The Broad Institute Genome Sequencing Center for Infectious Disease"/>
            <person name="Wu L."/>
            <person name="Ma J."/>
        </authorList>
    </citation>
    <scope>NUCLEOTIDE SEQUENCE [LARGE SCALE GENOMIC DNA]</scope>
    <source>
        <strain evidence="5">CCUG 66188</strain>
    </source>
</reference>
<gene>
    <name evidence="4" type="ORF">ACFQFQ_00830</name>
</gene>
<dbReference type="GO" id="GO:0004722">
    <property type="term" value="F:protein serine/threonine phosphatase activity"/>
    <property type="evidence" value="ECO:0007669"/>
    <property type="project" value="UniProtKB-EC"/>
</dbReference>
<keyword evidence="2" id="KW-0597">Phosphoprotein</keyword>
<dbReference type="SMART" id="SM00448">
    <property type="entry name" value="REC"/>
    <property type="match status" value="1"/>
</dbReference>
<dbReference type="PROSITE" id="PS50110">
    <property type="entry name" value="RESPONSE_REGULATORY"/>
    <property type="match status" value="1"/>
</dbReference>
<dbReference type="Pfam" id="PF07228">
    <property type="entry name" value="SpoIIE"/>
    <property type="match status" value="1"/>
</dbReference>
<dbReference type="PANTHER" id="PTHR43156:SF2">
    <property type="entry name" value="STAGE II SPORULATION PROTEIN E"/>
    <property type="match status" value="1"/>
</dbReference>
<protein>
    <submittedName>
        <fullName evidence="4">PP2C family protein-serine/threonine phosphatase</fullName>
        <ecNumber evidence="4">3.1.3.16</ecNumber>
    </submittedName>
</protein>
<evidence type="ECO:0000256" key="2">
    <source>
        <dbReference type="PROSITE-ProRule" id="PRU00169"/>
    </source>
</evidence>
<dbReference type="InterPro" id="IPR001789">
    <property type="entry name" value="Sig_transdc_resp-reg_receiver"/>
</dbReference>
<dbReference type="Pfam" id="PF00072">
    <property type="entry name" value="Response_reg"/>
    <property type="match status" value="1"/>
</dbReference>
<dbReference type="Gene3D" id="3.40.50.2300">
    <property type="match status" value="1"/>
</dbReference>
<dbReference type="EC" id="3.1.3.16" evidence="4"/>
<dbReference type="InterPro" id="IPR001932">
    <property type="entry name" value="PPM-type_phosphatase-like_dom"/>
</dbReference>
<dbReference type="Gene3D" id="3.60.40.10">
    <property type="entry name" value="PPM-type phosphatase domain"/>
    <property type="match status" value="1"/>
</dbReference>
<keyword evidence="1 4" id="KW-0378">Hydrolase</keyword>
<feature type="modified residue" description="4-aspartylphosphate" evidence="2">
    <location>
        <position position="71"/>
    </location>
</feature>
<dbReference type="SUPFAM" id="SSF52172">
    <property type="entry name" value="CheY-like"/>
    <property type="match status" value="1"/>
</dbReference>
<evidence type="ECO:0000313" key="4">
    <source>
        <dbReference type="EMBL" id="MFC6758378.1"/>
    </source>
</evidence>
<accession>A0ABW2B0G3</accession>
<dbReference type="SUPFAM" id="SSF81606">
    <property type="entry name" value="PP2C-like"/>
    <property type="match status" value="1"/>
</dbReference>
<dbReference type="InterPro" id="IPR052016">
    <property type="entry name" value="Bact_Sigma-Reg"/>
</dbReference>
<dbReference type="SMART" id="SM00331">
    <property type="entry name" value="PP2C_SIG"/>
    <property type="match status" value="1"/>
</dbReference>
<evidence type="ECO:0000259" key="3">
    <source>
        <dbReference type="PROSITE" id="PS50110"/>
    </source>
</evidence>
<proteinExistence type="predicted"/>